<dbReference type="PROSITE" id="PS50004">
    <property type="entry name" value="C2"/>
    <property type="match status" value="4"/>
</dbReference>
<feature type="compositionally biased region" description="Gly residues" evidence="7">
    <location>
        <begin position="219"/>
        <end position="228"/>
    </location>
</feature>
<dbReference type="InterPro" id="IPR047258">
    <property type="entry name" value="C2C_MCTP_PRT_plant"/>
</dbReference>
<feature type="domain" description="C2" evidence="9">
    <location>
        <begin position="1"/>
        <end position="108"/>
    </location>
</feature>
<feature type="domain" description="C2" evidence="9">
    <location>
        <begin position="425"/>
        <end position="545"/>
    </location>
</feature>
<comment type="caution">
    <text evidence="10">The sequence shown here is derived from an EMBL/GenBank/DDBJ whole genome shotgun (WGS) entry which is preliminary data.</text>
</comment>
<dbReference type="InterPro" id="IPR047259">
    <property type="entry name" value="QUIRKY-like"/>
</dbReference>
<dbReference type="InterPro" id="IPR013583">
    <property type="entry name" value="MCTP_C"/>
</dbReference>
<name>A0A8T0HE20_CERPU</name>
<evidence type="ECO:0000313" key="10">
    <source>
        <dbReference type="EMBL" id="KAG0570011.1"/>
    </source>
</evidence>
<keyword evidence="4" id="KW-0677">Repeat</keyword>
<feature type="transmembrane region" description="Helical" evidence="8">
    <location>
        <begin position="836"/>
        <end position="863"/>
    </location>
</feature>
<dbReference type="CDD" id="cd04019">
    <property type="entry name" value="C2C_MCTP_PRT_plant"/>
    <property type="match status" value="1"/>
</dbReference>
<dbReference type="Gene3D" id="2.60.40.150">
    <property type="entry name" value="C2 domain"/>
    <property type="match status" value="4"/>
</dbReference>
<evidence type="ECO:0000256" key="2">
    <source>
        <dbReference type="ARBA" id="ARBA00007923"/>
    </source>
</evidence>
<dbReference type="EMBL" id="CM026427">
    <property type="protein sequence ID" value="KAG0570011.1"/>
    <property type="molecule type" value="Genomic_DNA"/>
</dbReference>
<feature type="transmembrane region" description="Helical" evidence="8">
    <location>
        <begin position="952"/>
        <end position="981"/>
    </location>
</feature>
<dbReference type="SMART" id="SM00239">
    <property type="entry name" value="C2"/>
    <property type="match status" value="4"/>
</dbReference>
<feature type="compositionally biased region" description="Basic and acidic residues" evidence="7">
    <location>
        <begin position="186"/>
        <end position="202"/>
    </location>
</feature>
<dbReference type="FunFam" id="2.60.40.150:FF:000090">
    <property type="entry name" value="C2 domain-containing protein"/>
    <property type="match status" value="1"/>
</dbReference>
<evidence type="ECO:0000256" key="4">
    <source>
        <dbReference type="ARBA" id="ARBA00022737"/>
    </source>
</evidence>
<protein>
    <recommendedName>
        <fullName evidence="9">C2 domain-containing protein</fullName>
    </recommendedName>
</protein>
<sequence length="1009" mass="113185">MAGGRKLMVEVISARDLMPKDGQGSSNAYCVLDYDGQRKRTKVKSKDLDPKWNEKFEFSIMDPSMPGELEVNVQNDRNSGTGRRSSFLGRVVVPVNTVPPKAESVRWYPLQKRGLFSHIKGDLGLKVWWAVDEPPKAKDEKKAEKKEKEEKADGAKDEKKEGGGGGGGGGKKQKKEDGDGDAAAEGEVKAKGEGGGGDEKPKGGGGGGGNGDGEEKPKGGGGGGGGGGKPKEVKKEAKADRQPEPPRPSLITVPEADFTVKETNPDLGKAVDYRQHFDLVEQMSYLFVRVVRARGLMGKDANGLSDPYVRLTVGAVRTETKIVKHDLNPEWNQVFAIGRDKIQGGTLELSCWDADKQSKDDFLGGFMIDLSEVPVRKPPESPLAPVWYRLESKAGPGRVRGEIMVAIWWGTQADEVFPEAWHSDTGGHAMFRSKTYLSPKLWYLRVNVIEAQDLVADKGRLPEPYVRAQVGPYQMLRTRPSQVRSASPFWNEDLMFVAAEPFDEWLNLLVEDTMGPRGEILGLARIPLATIERRIDGRPVPSRWYILEREGGKGGPFLGRIHLRLCFDGGYHVMDESSNYISDTRPTARQLWRPSLGVLELGIHGANNLLPMKTTKDNRGSTDAYCVAKYGPKWVRTRTIFESFNPRFNEQYTWEVYDPCTVLTVSVFDNRHTHPMGPAQAKDLPIGKVRIRLSTLESDRVYTNSYPLLVVTPQGVKKMGEIELAVRLSCASTANLMHAYLQPQLPRMHFFYPIDPKQTETLRVAAMNIVALRLMKSEPPLRQEVVQFMLDTEAERWSMRRSKANYFRIMGVLNGVLAIMNWFSDICSWKSPVTTVLVHILYLILVWYPELLLPTVFLYMFLIGAWNYRFRSRTPPFMDAKLSQGEYIGDLDELEEEFNVVPANRAPEILKHRYERLRGVAGRIQNALGDLASLGERLHSLLSWRDPRATAVFIFFCLIAAIVLYVTPFQVVAVLLGIYVLRHPRFRDPLPAIPMNFFKRLPSQADRIL</sequence>
<comment type="similarity">
    <text evidence="2">Belongs to the MCTP family.</text>
</comment>
<reference evidence="10 11" key="1">
    <citation type="submission" date="2020-06" db="EMBL/GenBank/DDBJ databases">
        <title>WGS assembly of Ceratodon purpureus strain R40.</title>
        <authorList>
            <person name="Carey S.B."/>
            <person name="Jenkins J."/>
            <person name="Shu S."/>
            <person name="Lovell J.T."/>
            <person name="Sreedasyam A."/>
            <person name="Maumus F."/>
            <person name="Tiley G.P."/>
            <person name="Fernandez-Pozo N."/>
            <person name="Barry K."/>
            <person name="Chen C."/>
            <person name="Wang M."/>
            <person name="Lipzen A."/>
            <person name="Daum C."/>
            <person name="Saski C.A."/>
            <person name="Payton A.C."/>
            <person name="Mcbreen J.C."/>
            <person name="Conrad R.E."/>
            <person name="Kollar L.M."/>
            <person name="Olsson S."/>
            <person name="Huttunen S."/>
            <person name="Landis J.B."/>
            <person name="Wickett N.J."/>
            <person name="Johnson M.G."/>
            <person name="Rensing S.A."/>
            <person name="Grimwood J."/>
            <person name="Schmutz J."/>
            <person name="Mcdaniel S.F."/>
        </authorList>
    </citation>
    <scope>NUCLEOTIDE SEQUENCE [LARGE SCALE GENOMIC DNA]</scope>
    <source>
        <strain evidence="10 11">R40</strain>
    </source>
</reference>
<dbReference type="SUPFAM" id="SSF49562">
    <property type="entry name" value="C2 domain (Calcium/lipid-binding domain, CaLB)"/>
    <property type="match status" value="4"/>
</dbReference>
<dbReference type="PANTHER" id="PTHR31425">
    <property type="entry name" value="PHOSPHORIBOSYLANTHRANILATE TRANSFERASE ISOFORM 1"/>
    <property type="match status" value="1"/>
</dbReference>
<evidence type="ECO:0000256" key="5">
    <source>
        <dbReference type="ARBA" id="ARBA00022989"/>
    </source>
</evidence>
<evidence type="ECO:0000259" key="9">
    <source>
        <dbReference type="PROSITE" id="PS50004"/>
    </source>
</evidence>
<dbReference type="OrthoDB" id="67700at2759"/>
<evidence type="ECO:0000256" key="3">
    <source>
        <dbReference type="ARBA" id="ARBA00022692"/>
    </source>
</evidence>
<keyword evidence="6 8" id="KW-0472">Membrane</keyword>
<dbReference type="CDD" id="cd08379">
    <property type="entry name" value="C2D_MCTP_PRT_plant"/>
    <property type="match status" value="1"/>
</dbReference>
<proteinExistence type="inferred from homology"/>
<dbReference type="InterPro" id="IPR047255">
    <property type="entry name" value="C2D_MCTP_PRT_plant"/>
</dbReference>
<feature type="domain" description="C2" evidence="9">
    <location>
        <begin position="580"/>
        <end position="706"/>
    </location>
</feature>
<dbReference type="Pfam" id="PF08372">
    <property type="entry name" value="PRT_C"/>
    <property type="match status" value="1"/>
</dbReference>
<feature type="domain" description="C2" evidence="9">
    <location>
        <begin position="263"/>
        <end position="383"/>
    </location>
</feature>
<dbReference type="InterPro" id="IPR047257">
    <property type="entry name" value="C2B_MCTP_PRT_plant"/>
</dbReference>
<evidence type="ECO:0000256" key="6">
    <source>
        <dbReference type="ARBA" id="ARBA00023136"/>
    </source>
</evidence>
<evidence type="ECO:0000313" key="11">
    <source>
        <dbReference type="Proteomes" id="UP000822688"/>
    </source>
</evidence>
<dbReference type="InterPro" id="IPR035892">
    <property type="entry name" value="C2_domain_sf"/>
</dbReference>
<feature type="compositionally biased region" description="Basic and acidic residues" evidence="7">
    <location>
        <begin position="135"/>
        <end position="162"/>
    </location>
</feature>
<dbReference type="PRINTS" id="PR00360">
    <property type="entry name" value="C2DOMAIN"/>
</dbReference>
<organism evidence="10 11">
    <name type="scientific">Ceratodon purpureus</name>
    <name type="common">Fire moss</name>
    <name type="synonym">Dicranum purpureum</name>
    <dbReference type="NCBI Taxonomy" id="3225"/>
    <lineage>
        <taxon>Eukaryota</taxon>
        <taxon>Viridiplantae</taxon>
        <taxon>Streptophyta</taxon>
        <taxon>Embryophyta</taxon>
        <taxon>Bryophyta</taxon>
        <taxon>Bryophytina</taxon>
        <taxon>Bryopsida</taxon>
        <taxon>Dicranidae</taxon>
        <taxon>Pseudoditrichales</taxon>
        <taxon>Ditrichaceae</taxon>
        <taxon>Ceratodon</taxon>
    </lineage>
</organism>
<feature type="region of interest" description="Disordered" evidence="7">
    <location>
        <begin position="135"/>
        <end position="252"/>
    </location>
</feature>
<dbReference type="InterPro" id="IPR000008">
    <property type="entry name" value="C2_dom"/>
</dbReference>
<feature type="compositionally biased region" description="Basic and acidic residues" evidence="7">
    <location>
        <begin position="229"/>
        <end position="244"/>
    </location>
</feature>
<dbReference type="Pfam" id="PF00168">
    <property type="entry name" value="C2"/>
    <property type="match status" value="4"/>
</dbReference>
<dbReference type="PANTHER" id="PTHR31425:SF50">
    <property type="entry name" value="FT-INTERACTING PROTEIN 3-RELATED"/>
    <property type="match status" value="1"/>
</dbReference>
<dbReference type="CDD" id="cd08378">
    <property type="entry name" value="C2B_MCTP_PRT_plant"/>
    <property type="match status" value="1"/>
</dbReference>
<keyword evidence="5 8" id="KW-1133">Transmembrane helix</keyword>
<gene>
    <name evidence="10" type="ORF">KC19_6G132500</name>
</gene>
<evidence type="ECO:0000256" key="1">
    <source>
        <dbReference type="ARBA" id="ARBA00004141"/>
    </source>
</evidence>
<keyword evidence="3 8" id="KW-0812">Transmembrane</keyword>
<evidence type="ECO:0000256" key="8">
    <source>
        <dbReference type="SAM" id="Phobius"/>
    </source>
</evidence>
<accession>A0A8T0HE20</accession>
<keyword evidence="11" id="KW-1185">Reference proteome</keyword>
<evidence type="ECO:0000256" key="7">
    <source>
        <dbReference type="SAM" id="MobiDB-lite"/>
    </source>
</evidence>
<comment type="subcellular location">
    <subcellularLocation>
        <location evidence="1">Membrane</location>
        <topology evidence="1">Multi-pass membrane protein</topology>
    </subcellularLocation>
</comment>
<dbReference type="AlphaFoldDB" id="A0A8T0HE20"/>
<dbReference type="GO" id="GO:0016020">
    <property type="term" value="C:membrane"/>
    <property type="evidence" value="ECO:0007669"/>
    <property type="project" value="UniProtKB-SubCell"/>
</dbReference>
<dbReference type="Proteomes" id="UP000822688">
    <property type="component" value="Chromosome 6"/>
</dbReference>